<keyword evidence="7 8" id="KW-0472">Membrane</keyword>
<keyword evidence="4 8" id="KW-0762">Sugar transport</keyword>
<keyword evidence="5 9" id="KW-0812">Transmembrane</keyword>
<evidence type="ECO:0000256" key="9">
    <source>
        <dbReference type="SAM" id="Phobius"/>
    </source>
</evidence>
<dbReference type="Pfam" id="PF02378">
    <property type="entry name" value="PTS_EIIC"/>
    <property type="match status" value="1"/>
</dbReference>
<dbReference type="PIRSF" id="PIRSF006351">
    <property type="entry name" value="PTS_EIIC-Cellobiose"/>
    <property type="match status" value="1"/>
</dbReference>
<dbReference type="PROSITE" id="PS51105">
    <property type="entry name" value="PTS_EIIC_TYPE_3"/>
    <property type="match status" value="1"/>
</dbReference>
<evidence type="ECO:0000256" key="4">
    <source>
        <dbReference type="ARBA" id="ARBA00022597"/>
    </source>
</evidence>
<feature type="transmembrane region" description="Helical" evidence="9">
    <location>
        <begin position="234"/>
        <end position="252"/>
    </location>
</feature>
<evidence type="ECO:0000256" key="8">
    <source>
        <dbReference type="PIRNR" id="PIRNR006351"/>
    </source>
</evidence>
<evidence type="ECO:0000256" key="3">
    <source>
        <dbReference type="ARBA" id="ARBA00022475"/>
    </source>
</evidence>
<sequence>MSDIHKKGNVMERISDFVENRLAPPLIRISNIRYLQTLQKTFIVFMPYMILGATATLVLNLGGLFAEGTGLGMPEVAATINGIIDVIRPGLTQLVFISINLMALLTAILNAYYLGEYYHKNYDKKVNAIVCAIAGLIGFLCFIDFTTLSENFDWPAYILGAPSLFTAILISIVTVEIYRYLVHKNITIKMPNGVTQMVADAFTSLIPITVIMIICAFVGRNIEGFNLMTIFNDLSSHLVVAGSGPVAQFFAFFLDRIFWFVGLHGSNIVGSIMTPIWESMAASNLAAFAAGQDIPYLFSSIWVNAYVRLSVFPIALLCVISSVKRFKVLGKLSIVGTVFNIAEPIMYGLPMVLNPLMFVPWVIGFCVMFIWNAILISIGIEPPIVANVVWTMPVPLMAFIGSGFKISAMIISLINFVIIFFIFLPFFKVMERQELKAELAVQQEMDMQGDDTSPQIENNQ</sequence>
<dbReference type="RefSeq" id="WP_290141121.1">
    <property type="nucleotide sequence ID" value="NZ_CP101620.1"/>
</dbReference>
<feature type="transmembrane region" description="Helical" evidence="9">
    <location>
        <begin position="126"/>
        <end position="145"/>
    </location>
</feature>
<evidence type="ECO:0000256" key="1">
    <source>
        <dbReference type="ARBA" id="ARBA00004651"/>
    </source>
</evidence>
<feature type="transmembrane region" description="Helical" evidence="9">
    <location>
        <begin position="384"/>
        <end position="400"/>
    </location>
</feature>
<dbReference type="InterPro" id="IPR004501">
    <property type="entry name" value="PTS_EIIC_3"/>
</dbReference>
<feature type="transmembrane region" description="Helical" evidence="9">
    <location>
        <begin position="358"/>
        <end position="377"/>
    </location>
</feature>
<name>A0ABY5I719_9FIRM</name>
<keyword evidence="3 8" id="KW-1003">Cell membrane</keyword>
<organism evidence="11 12">
    <name type="scientific">Allocoprobacillus halotolerans</name>
    <dbReference type="NCBI Taxonomy" id="2944914"/>
    <lineage>
        <taxon>Bacteria</taxon>
        <taxon>Bacillati</taxon>
        <taxon>Bacillota</taxon>
        <taxon>Erysipelotrichia</taxon>
        <taxon>Erysipelotrichales</taxon>
        <taxon>Erysipelotrichaceae</taxon>
        <taxon>Allocoprobacillus</taxon>
    </lineage>
</organism>
<comment type="function">
    <text evidence="8">The phosphoenolpyruvate-dependent sugar phosphotransferase system (PTS), a major carbohydrate active -transport system, catalyzes the phosphorylation of incoming sugar substrates concomitant with their translocation across the cell membrane.</text>
</comment>
<keyword evidence="12" id="KW-1185">Reference proteome</keyword>
<dbReference type="InterPro" id="IPR003352">
    <property type="entry name" value="PTS_EIIC"/>
</dbReference>
<evidence type="ECO:0000256" key="7">
    <source>
        <dbReference type="ARBA" id="ARBA00023136"/>
    </source>
</evidence>
<dbReference type="EMBL" id="CP101620">
    <property type="protein sequence ID" value="UTY39752.1"/>
    <property type="molecule type" value="Genomic_DNA"/>
</dbReference>
<dbReference type="InterPro" id="IPR051088">
    <property type="entry name" value="PTS_Sugar-EIIC/EIIB"/>
</dbReference>
<dbReference type="Proteomes" id="UP001060112">
    <property type="component" value="Chromosome"/>
</dbReference>
<gene>
    <name evidence="11" type="ORF">NMU03_02770</name>
</gene>
<evidence type="ECO:0000256" key="6">
    <source>
        <dbReference type="ARBA" id="ARBA00022989"/>
    </source>
</evidence>
<feature type="transmembrane region" description="Helical" evidence="9">
    <location>
        <begin position="42"/>
        <end position="66"/>
    </location>
</feature>
<evidence type="ECO:0000259" key="10">
    <source>
        <dbReference type="PROSITE" id="PS51105"/>
    </source>
</evidence>
<evidence type="ECO:0000313" key="12">
    <source>
        <dbReference type="Proteomes" id="UP001060112"/>
    </source>
</evidence>
<feature type="transmembrane region" description="Helical" evidence="9">
    <location>
        <begin position="94"/>
        <end position="114"/>
    </location>
</feature>
<reference evidence="11" key="1">
    <citation type="submission" date="2022-07" db="EMBL/GenBank/DDBJ databases">
        <title>Faecal culturing of patients with breast cancer.</title>
        <authorList>
            <person name="Teng N.M.Y."/>
            <person name="Kiu R."/>
            <person name="Evans R."/>
            <person name="Baker D.J."/>
            <person name="Zenner C."/>
            <person name="Robinson S.D."/>
            <person name="Hall L.J."/>
        </authorList>
    </citation>
    <scope>NUCLEOTIDE SEQUENCE</scope>
    <source>
        <strain evidence="11">LH1062</strain>
    </source>
</reference>
<feature type="domain" description="PTS EIIC type-3" evidence="10">
    <location>
        <begin position="18"/>
        <end position="426"/>
    </location>
</feature>
<accession>A0ABY5I719</accession>
<dbReference type="PANTHER" id="PTHR33989">
    <property type="match status" value="1"/>
</dbReference>
<feature type="transmembrane region" description="Helical" evidence="9">
    <location>
        <begin position="297"/>
        <end position="320"/>
    </location>
</feature>
<feature type="transmembrane region" description="Helical" evidence="9">
    <location>
        <begin position="157"/>
        <end position="181"/>
    </location>
</feature>
<evidence type="ECO:0000256" key="5">
    <source>
        <dbReference type="ARBA" id="ARBA00022692"/>
    </source>
</evidence>
<protein>
    <recommendedName>
        <fullName evidence="8">Permease IIC component</fullName>
    </recommendedName>
</protein>
<evidence type="ECO:0000313" key="11">
    <source>
        <dbReference type="EMBL" id="UTY39752.1"/>
    </source>
</evidence>
<proteinExistence type="predicted"/>
<feature type="transmembrane region" description="Helical" evidence="9">
    <location>
        <begin position="332"/>
        <end position="352"/>
    </location>
</feature>
<dbReference type="PANTHER" id="PTHR33989:SF4">
    <property type="entry name" value="PTS SYSTEM N,N'-DIACETYLCHITOBIOSE-SPECIFIC EIIC COMPONENT"/>
    <property type="match status" value="1"/>
</dbReference>
<feature type="transmembrane region" description="Helical" evidence="9">
    <location>
        <begin position="202"/>
        <end position="222"/>
    </location>
</feature>
<keyword evidence="6 9" id="KW-1133">Transmembrane helix</keyword>
<dbReference type="NCBIfam" id="TIGR00410">
    <property type="entry name" value="lacE"/>
    <property type="match status" value="1"/>
</dbReference>
<keyword evidence="2 8" id="KW-0813">Transport</keyword>
<dbReference type="InterPro" id="IPR004796">
    <property type="entry name" value="PTS_IIC_cello"/>
</dbReference>
<evidence type="ECO:0000256" key="2">
    <source>
        <dbReference type="ARBA" id="ARBA00022448"/>
    </source>
</evidence>
<feature type="transmembrane region" description="Helical" evidence="9">
    <location>
        <begin position="406"/>
        <end position="427"/>
    </location>
</feature>
<comment type="subcellular location">
    <subcellularLocation>
        <location evidence="1">Cell membrane</location>
        <topology evidence="1">Multi-pass membrane protein</topology>
    </subcellularLocation>
</comment>